<sequence>MRVSAAYGMVVCCFLILMPWSSRAASGTAANSRAFLKDIVDICRHDLADYPSVLASIGVSPVRIAAFDADLGRGAPVADFDFGGTKYPAVVKVRYWAAPPNARLGSHDFHRADADLTLTINNRAMCLKVRDIGSVLPMALEGHGLSLSPHATRRLRTEYKCDYTLDKQTALLVQSWEVTPEGCVGAIRLVQWS</sequence>
<evidence type="ECO:0000313" key="3">
    <source>
        <dbReference type="Proteomes" id="UP000315751"/>
    </source>
</evidence>
<comment type="caution">
    <text evidence="2">The sequence shown here is derived from an EMBL/GenBank/DDBJ whole genome shotgun (WGS) entry which is preliminary data.</text>
</comment>
<feature type="chain" id="PRO_5021772464" evidence="1">
    <location>
        <begin position="25"/>
        <end position="193"/>
    </location>
</feature>
<name>A0A560HFS7_9PROT</name>
<dbReference type="RefSeq" id="WP_145729688.1">
    <property type="nucleotide sequence ID" value="NZ_VITR01000002.1"/>
</dbReference>
<proteinExistence type="predicted"/>
<dbReference type="AlphaFoldDB" id="A0A560HFS7"/>
<dbReference type="Proteomes" id="UP000315751">
    <property type="component" value="Unassembled WGS sequence"/>
</dbReference>
<reference evidence="2 3" key="1">
    <citation type="submission" date="2019-06" db="EMBL/GenBank/DDBJ databases">
        <title>Genomic Encyclopedia of Type Strains, Phase IV (KMG-V): Genome sequencing to study the core and pangenomes of soil and plant-associated prokaryotes.</title>
        <authorList>
            <person name="Whitman W."/>
        </authorList>
    </citation>
    <scope>NUCLEOTIDE SEQUENCE [LARGE SCALE GENOMIC DNA]</scope>
    <source>
        <strain evidence="2 3">BR 11622</strain>
    </source>
</reference>
<gene>
    <name evidence="2" type="ORF">FBZ90_102240</name>
</gene>
<protein>
    <submittedName>
        <fullName evidence="2">Uncharacterized protein</fullName>
    </submittedName>
</protein>
<accession>A0A560HFS7</accession>
<evidence type="ECO:0000313" key="2">
    <source>
        <dbReference type="EMBL" id="TWB45283.1"/>
    </source>
</evidence>
<keyword evidence="3" id="KW-1185">Reference proteome</keyword>
<evidence type="ECO:0000256" key="1">
    <source>
        <dbReference type="SAM" id="SignalP"/>
    </source>
</evidence>
<feature type="signal peptide" evidence="1">
    <location>
        <begin position="1"/>
        <end position="24"/>
    </location>
</feature>
<organism evidence="2 3">
    <name type="scientific">Nitrospirillum amazonense</name>
    <dbReference type="NCBI Taxonomy" id="28077"/>
    <lineage>
        <taxon>Bacteria</taxon>
        <taxon>Pseudomonadati</taxon>
        <taxon>Pseudomonadota</taxon>
        <taxon>Alphaproteobacteria</taxon>
        <taxon>Rhodospirillales</taxon>
        <taxon>Azospirillaceae</taxon>
        <taxon>Nitrospirillum</taxon>
    </lineage>
</organism>
<dbReference type="EMBL" id="VITR01000002">
    <property type="protein sequence ID" value="TWB45283.1"/>
    <property type="molecule type" value="Genomic_DNA"/>
</dbReference>
<keyword evidence="1" id="KW-0732">Signal</keyword>